<keyword evidence="1" id="KW-0812">Transmembrane</keyword>
<evidence type="ECO:0000313" key="3">
    <source>
        <dbReference type="Proteomes" id="UP000276215"/>
    </source>
</evidence>
<evidence type="ECO:0000313" key="2">
    <source>
        <dbReference type="EMBL" id="RPA96236.1"/>
    </source>
</evidence>
<dbReference type="AlphaFoldDB" id="A0A3N4JD86"/>
<keyword evidence="1" id="KW-0472">Membrane</keyword>
<name>A0A3N4JD86_9PEZI</name>
<feature type="transmembrane region" description="Helical" evidence="1">
    <location>
        <begin position="12"/>
        <end position="34"/>
    </location>
</feature>
<reference evidence="2 3" key="1">
    <citation type="journal article" date="2018" name="Nat. Ecol. Evol.">
        <title>Pezizomycetes genomes reveal the molecular basis of ectomycorrhizal truffle lifestyle.</title>
        <authorList>
            <person name="Murat C."/>
            <person name="Payen T."/>
            <person name="Noel B."/>
            <person name="Kuo A."/>
            <person name="Morin E."/>
            <person name="Chen J."/>
            <person name="Kohler A."/>
            <person name="Krizsan K."/>
            <person name="Balestrini R."/>
            <person name="Da Silva C."/>
            <person name="Montanini B."/>
            <person name="Hainaut M."/>
            <person name="Levati E."/>
            <person name="Barry K.W."/>
            <person name="Belfiori B."/>
            <person name="Cichocki N."/>
            <person name="Clum A."/>
            <person name="Dockter R.B."/>
            <person name="Fauchery L."/>
            <person name="Guy J."/>
            <person name="Iotti M."/>
            <person name="Le Tacon F."/>
            <person name="Lindquist E.A."/>
            <person name="Lipzen A."/>
            <person name="Malagnac F."/>
            <person name="Mello A."/>
            <person name="Molinier V."/>
            <person name="Miyauchi S."/>
            <person name="Poulain J."/>
            <person name="Riccioni C."/>
            <person name="Rubini A."/>
            <person name="Sitrit Y."/>
            <person name="Splivallo R."/>
            <person name="Traeger S."/>
            <person name="Wang M."/>
            <person name="Zifcakova L."/>
            <person name="Wipf D."/>
            <person name="Zambonelli A."/>
            <person name="Paolocci F."/>
            <person name="Nowrousian M."/>
            <person name="Ottonello S."/>
            <person name="Baldrian P."/>
            <person name="Spatafora J.W."/>
            <person name="Henrissat B."/>
            <person name="Nagy L.G."/>
            <person name="Aury J.M."/>
            <person name="Wincker P."/>
            <person name="Grigoriev I.V."/>
            <person name="Bonfante P."/>
            <person name="Martin F.M."/>
        </authorList>
    </citation>
    <scope>NUCLEOTIDE SEQUENCE [LARGE SCALE GENOMIC DNA]</scope>
    <source>
        <strain evidence="2 3">120613-1</strain>
    </source>
</reference>
<dbReference type="Proteomes" id="UP000276215">
    <property type="component" value="Unassembled WGS sequence"/>
</dbReference>
<organism evidence="2 3">
    <name type="scientific">Choiromyces venosus 120613-1</name>
    <dbReference type="NCBI Taxonomy" id="1336337"/>
    <lineage>
        <taxon>Eukaryota</taxon>
        <taxon>Fungi</taxon>
        <taxon>Dikarya</taxon>
        <taxon>Ascomycota</taxon>
        <taxon>Pezizomycotina</taxon>
        <taxon>Pezizomycetes</taxon>
        <taxon>Pezizales</taxon>
        <taxon>Tuberaceae</taxon>
        <taxon>Choiromyces</taxon>
    </lineage>
</organism>
<keyword evidence="3" id="KW-1185">Reference proteome</keyword>
<accession>A0A3N4JD86</accession>
<keyword evidence="1" id="KW-1133">Transmembrane helix</keyword>
<gene>
    <name evidence="2" type="ORF">L873DRAFT_1242103</name>
</gene>
<dbReference type="EMBL" id="ML120416">
    <property type="protein sequence ID" value="RPA96236.1"/>
    <property type="molecule type" value="Genomic_DNA"/>
</dbReference>
<sequence length="53" mass="6040">MRINRKVSSSIRIYWVGLIMIGSELYGLINYSFLQLILVADYMSLGKLRGISS</sequence>
<evidence type="ECO:0000256" key="1">
    <source>
        <dbReference type="SAM" id="Phobius"/>
    </source>
</evidence>
<proteinExistence type="predicted"/>
<protein>
    <submittedName>
        <fullName evidence="2">Uncharacterized protein</fullName>
    </submittedName>
</protein>